<evidence type="ECO:0000259" key="9">
    <source>
        <dbReference type="PROSITE" id="PS50929"/>
    </source>
</evidence>
<keyword evidence="11" id="KW-1185">Reference proteome</keyword>
<dbReference type="InterPro" id="IPR011527">
    <property type="entry name" value="ABC1_TM_dom"/>
</dbReference>
<dbReference type="InterPro" id="IPR003593">
    <property type="entry name" value="AAA+_ATPase"/>
</dbReference>
<keyword evidence="6 7" id="KW-0472">Membrane</keyword>
<dbReference type="InterPro" id="IPR036640">
    <property type="entry name" value="ABC1_TM_sf"/>
</dbReference>
<feature type="domain" description="ABC transmembrane type-1" evidence="9">
    <location>
        <begin position="108"/>
        <end position="388"/>
    </location>
</feature>
<dbReference type="SMART" id="SM00382">
    <property type="entry name" value="AAA"/>
    <property type="match status" value="1"/>
</dbReference>
<evidence type="ECO:0000256" key="5">
    <source>
        <dbReference type="ARBA" id="ARBA00022989"/>
    </source>
</evidence>
<dbReference type="InterPro" id="IPR039421">
    <property type="entry name" value="Type_1_exporter"/>
</dbReference>
<dbReference type="SUPFAM" id="SSF90123">
    <property type="entry name" value="ABC transporter transmembrane region"/>
    <property type="match status" value="1"/>
</dbReference>
<feature type="domain" description="ABC transporter" evidence="8">
    <location>
        <begin position="429"/>
        <end position="644"/>
    </location>
</feature>
<dbReference type="AlphaFoldDB" id="A0AAN7KBZ4"/>
<dbReference type="CDD" id="cd18572">
    <property type="entry name" value="ABC_6TM_TAP"/>
    <property type="match status" value="1"/>
</dbReference>
<comment type="subcellular location">
    <subcellularLocation>
        <location evidence="1">Membrane</location>
        <topology evidence="1">Multi-pass membrane protein</topology>
    </subcellularLocation>
</comment>
<evidence type="ECO:0000256" key="7">
    <source>
        <dbReference type="SAM" id="Phobius"/>
    </source>
</evidence>
<evidence type="ECO:0000256" key="3">
    <source>
        <dbReference type="ARBA" id="ARBA00022741"/>
    </source>
</evidence>
<dbReference type="Gene3D" id="3.40.50.300">
    <property type="entry name" value="P-loop containing nucleotide triphosphate hydrolases"/>
    <property type="match status" value="1"/>
</dbReference>
<keyword evidence="4" id="KW-0067">ATP-binding</keyword>
<feature type="transmembrane region" description="Helical" evidence="7">
    <location>
        <begin position="247"/>
        <end position="266"/>
    </location>
</feature>
<evidence type="ECO:0008006" key="12">
    <source>
        <dbReference type="Google" id="ProtNLM"/>
    </source>
</evidence>
<dbReference type="PANTHER" id="PTHR43394:SF19">
    <property type="entry name" value="ABC TRANSPORTER B FAMILY"/>
    <property type="match status" value="1"/>
</dbReference>
<accession>A0AAN7KBZ4</accession>
<organism evidence="10 11">
    <name type="scientific">Trapa incisa</name>
    <dbReference type="NCBI Taxonomy" id="236973"/>
    <lineage>
        <taxon>Eukaryota</taxon>
        <taxon>Viridiplantae</taxon>
        <taxon>Streptophyta</taxon>
        <taxon>Embryophyta</taxon>
        <taxon>Tracheophyta</taxon>
        <taxon>Spermatophyta</taxon>
        <taxon>Magnoliopsida</taxon>
        <taxon>eudicotyledons</taxon>
        <taxon>Gunneridae</taxon>
        <taxon>Pentapetalae</taxon>
        <taxon>rosids</taxon>
        <taxon>malvids</taxon>
        <taxon>Myrtales</taxon>
        <taxon>Lythraceae</taxon>
        <taxon>Trapa</taxon>
    </lineage>
</organism>
<dbReference type="EMBL" id="JAXIOK010000010">
    <property type="protein sequence ID" value="KAK4760300.1"/>
    <property type="molecule type" value="Genomic_DNA"/>
</dbReference>
<dbReference type="Proteomes" id="UP001345219">
    <property type="component" value="Chromosome 5"/>
</dbReference>
<dbReference type="InterPro" id="IPR003439">
    <property type="entry name" value="ABC_transporter-like_ATP-bd"/>
</dbReference>
<feature type="transmembrane region" description="Helical" evidence="7">
    <location>
        <begin position="147"/>
        <end position="174"/>
    </location>
</feature>
<reference evidence="10 11" key="1">
    <citation type="journal article" date="2023" name="Hortic Res">
        <title>Pangenome of water caltrop reveals structural variations and asymmetric subgenome divergence after allopolyploidization.</title>
        <authorList>
            <person name="Zhang X."/>
            <person name="Chen Y."/>
            <person name="Wang L."/>
            <person name="Yuan Y."/>
            <person name="Fang M."/>
            <person name="Shi L."/>
            <person name="Lu R."/>
            <person name="Comes H.P."/>
            <person name="Ma Y."/>
            <person name="Chen Y."/>
            <person name="Huang G."/>
            <person name="Zhou Y."/>
            <person name="Zheng Z."/>
            <person name="Qiu Y."/>
        </authorList>
    </citation>
    <scope>NUCLEOTIDE SEQUENCE [LARGE SCALE GENOMIC DNA]</scope>
    <source>
        <tissue evidence="10">Roots</tissue>
    </source>
</reference>
<evidence type="ECO:0000256" key="4">
    <source>
        <dbReference type="ARBA" id="ARBA00022840"/>
    </source>
</evidence>
<evidence type="ECO:0000313" key="11">
    <source>
        <dbReference type="Proteomes" id="UP001345219"/>
    </source>
</evidence>
<dbReference type="Gene3D" id="1.20.1560.10">
    <property type="entry name" value="ABC transporter type 1, transmembrane domain"/>
    <property type="match status" value="1"/>
</dbReference>
<dbReference type="Pfam" id="PF00664">
    <property type="entry name" value="ABC_membrane"/>
    <property type="match status" value="1"/>
</dbReference>
<protein>
    <recommendedName>
        <fullName evidence="12">ABC transporter B family member 26, chloroplastic</fullName>
    </recommendedName>
</protein>
<dbReference type="PANTHER" id="PTHR43394">
    <property type="entry name" value="ATP-DEPENDENT PERMEASE MDL1, MITOCHONDRIAL"/>
    <property type="match status" value="1"/>
</dbReference>
<keyword evidence="5 7" id="KW-1133">Transmembrane helix</keyword>
<gene>
    <name evidence="10" type="ORF">SAY87_005193</name>
</gene>
<dbReference type="GO" id="GO:0015421">
    <property type="term" value="F:ABC-type oligopeptide transporter activity"/>
    <property type="evidence" value="ECO:0007669"/>
    <property type="project" value="TreeGrafter"/>
</dbReference>
<evidence type="ECO:0000256" key="6">
    <source>
        <dbReference type="ARBA" id="ARBA00023136"/>
    </source>
</evidence>
<dbReference type="Pfam" id="PF00005">
    <property type="entry name" value="ABC_tran"/>
    <property type="match status" value="1"/>
</dbReference>
<comment type="caution">
    <text evidence="10">The sequence shown here is derived from an EMBL/GenBank/DDBJ whole genome shotgun (WGS) entry which is preliminary data.</text>
</comment>
<evidence type="ECO:0000259" key="8">
    <source>
        <dbReference type="PROSITE" id="PS50893"/>
    </source>
</evidence>
<dbReference type="InterPro" id="IPR027417">
    <property type="entry name" value="P-loop_NTPase"/>
</dbReference>
<feature type="transmembrane region" description="Helical" evidence="7">
    <location>
        <begin position="104"/>
        <end position="127"/>
    </location>
</feature>
<dbReference type="GO" id="GO:0016887">
    <property type="term" value="F:ATP hydrolysis activity"/>
    <property type="evidence" value="ECO:0007669"/>
    <property type="project" value="InterPro"/>
</dbReference>
<feature type="transmembrane region" description="Helical" evidence="7">
    <location>
        <begin position="311"/>
        <end position="329"/>
    </location>
</feature>
<dbReference type="PROSITE" id="PS50893">
    <property type="entry name" value="ABC_TRANSPORTER_2"/>
    <property type="match status" value="1"/>
</dbReference>
<keyword evidence="2 7" id="KW-0812">Transmembrane</keyword>
<dbReference type="GO" id="GO:0005524">
    <property type="term" value="F:ATP binding"/>
    <property type="evidence" value="ECO:0007669"/>
    <property type="project" value="UniProtKB-KW"/>
</dbReference>
<dbReference type="PROSITE" id="PS50929">
    <property type="entry name" value="ABC_TM1F"/>
    <property type="match status" value="1"/>
</dbReference>
<evidence type="ECO:0000313" key="10">
    <source>
        <dbReference type="EMBL" id="KAK4760300.1"/>
    </source>
</evidence>
<dbReference type="SUPFAM" id="SSF52540">
    <property type="entry name" value="P-loop containing nucleoside triphosphate hydrolases"/>
    <property type="match status" value="1"/>
</dbReference>
<name>A0AAN7KBZ4_9MYRT</name>
<keyword evidence="3" id="KW-0547">Nucleotide-binding</keyword>
<evidence type="ECO:0000256" key="2">
    <source>
        <dbReference type="ARBA" id="ARBA00022692"/>
    </source>
</evidence>
<dbReference type="GO" id="GO:0016020">
    <property type="term" value="C:membrane"/>
    <property type="evidence" value="ECO:0007669"/>
    <property type="project" value="UniProtKB-SubCell"/>
</dbReference>
<proteinExistence type="predicted"/>
<sequence length="646" mass="71861">MPPLVRSIRFSTLAFQLGAPRRSSSCSSLFPAKRGSCRTWNGGARNARGNCFGRLRKLCIVSIGSVSSGSDPFTLRSSSETEGPALTVVHALRRMWELIADDRMVVYIAFVSLTVAAISEILIPTILTASVFSAQRGNTVAFYGYGRLLIILCFISGICSGMRSGCFALANVTLVKHLRERLYSTLIFQDISFFDIEPVGGLTSRLGADCQRMSQVLANDLHLILRNILQGTGALVNLLILSWPLTLSTLLICSILAAIFLVYGRYQKNAAKVSQDLTAVANQIAEDTLSQMRTVRVYGSEKVEIKRYRQWIERLASVGILESVAYGSWSMSFTMLYRLTQVLAVMLGGISLLTGHVSSEQLTKYVLYCEWMIYATWRLVDSLSSLMQSIGASERVFQLMNLSTRDQYLTKEYMQLHEGIKLPNLTGCIEFKDVSFCYPCRTMVPVLQDVNLLVQPGNVVAIVGPSGCGKSSLINLLLRLYEPSHGLLYIDNIPVEKLDVRWLRSKIGYVGQGPYLFHMDIKSNISYGCSRNITQKGIQQAAKEAGAHEFISSLPNGYEAIVHEGLLSDGQKQRIAIARATLRDPDILILDEATSALDMESEHQIKVRIHEYLLISLNGRTSKQMDLYYSALENLLQSLCRHSFKD</sequence>
<evidence type="ECO:0000256" key="1">
    <source>
        <dbReference type="ARBA" id="ARBA00004141"/>
    </source>
</evidence>